<reference evidence="1 2" key="2">
    <citation type="submission" date="2007-08" db="EMBL/GenBank/DDBJ databases">
        <authorList>
            <person name="Fulton L."/>
            <person name="Clifton S."/>
            <person name="Fulton B."/>
            <person name="Xu J."/>
            <person name="Minx P."/>
            <person name="Pepin K.H."/>
            <person name="Johnson M."/>
            <person name="Thiruvilangam P."/>
            <person name="Bhonagiri V."/>
            <person name="Nash W.E."/>
            <person name="Wang C."/>
            <person name="Mardis E.R."/>
            <person name="Wilson R.K."/>
        </authorList>
    </citation>
    <scope>NUCLEOTIDE SEQUENCE [LARGE SCALE GENOMIC DNA]</scope>
    <source>
        <strain evidence="1 2">DSM 753</strain>
    </source>
</reference>
<proteinExistence type="predicted"/>
<sequence length="48" mass="5229">MDRLRTGAAFCFSTTVFRLADTASGSFCRWCGAERQRAGKNKAEAADP</sequence>
<evidence type="ECO:0000313" key="2">
    <source>
        <dbReference type="Proteomes" id="UP000003490"/>
    </source>
</evidence>
<dbReference type="HOGENOM" id="CLU_3151284_0_0_9"/>
<reference evidence="1 2" key="1">
    <citation type="submission" date="2007-08" db="EMBL/GenBank/DDBJ databases">
        <title>Draft genome sequence of Clostridium leptum (DSM 753).</title>
        <authorList>
            <person name="Sudarsanam P."/>
            <person name="Ley R."/>
            <person name="Guruge J."/>
            <person name="Turnbaugh P.J."/>
            <person name="Mahowald M."/>
            <person name="Liep D."/>
            <person name="Gordon J."/>
        </authorList>
    </citation>
    <scope>NUCLEOTIDE SEQUENCE [LARGE SCALE GENOMIC DNA]</scope>
    <source>
        <strain evidence="1 2">DSM 753</strain>
    </source>
</reference>
<dbReference type="AlphaFoldDB" id="A7VQR8"/>
<protein>
    <submittedName>
        <fullName evidence="1">Uncharacterized protein</fullName>
    </submittedName>
</protein>
<evidence type="ECO:0000313" key="1">
    <source>
        <dbReference type="EMBL" id="EDO62040.1"/>
    </source>
</evidence>
<organism evidence="1 2">
    <name type="scientific">[Clostridium] leptum DSM 753</name>
    <dbReference type="NCBI Taxonomy" id="428125"/>
    <lineage>
        <taxon>Bacteria</taxon>
        <taxon>Bacillati</taxon>
        <taxon>Bacillota</taxon>
        <taxon>Clostridia</taxon>
        <taxon>Eubacteriales</taxon>
        <taxon>Oscillospiraceae</taxon>
        <taxon>Oscillospiraceae incertae sedis</taxon>
    </lineage>
</organism>
<comment type="caution">
    <text evidence="1">The sequence shown here is derived from an EMBL/GenBank/DDBJ whole genome shotgun (WGS) entry which is preliminary data.</text>
</comment>
<dbReference type="Proteomes" id="UP000003490">
    <property type="component" value="Unassembled WGS sequence"/>
</dbReference>
<dbReference type="EMBL" id="ABCB02000016">
    <property type="protein sequence ID" value="EDO62040.1"/>
    <property type="molecule type" value="Genomic_DNA"/>
</dbReference>
<name>A7VQR8_9FIRM</name>
<gene>
    <name evidence="1" type="ORF">CLOLEP_00900</name>
</gene>
<accession>A7VQR8</accession>